<reference evidence="13 14" key="1">
    <citation type="submission" date="2018-07" db="EMBL/GenBank/DDBJ databases">
        <title>Genomic Encyclopedia of Type Strains, Phase IV (KMG-IV): sequencing the most valuable type-strain genomes for metagenomic binning, comparative biology and taxonomic classification.</title>
        <authorList>
            <person name="Goeker M."/>
        </authorList>
    </citation>
    <scope>NUCLEOTIDE SEQUENCE [LARGE SCALE GENOMIC DNA]</scope>
    <source>
        <strain evidence="13 14">DSM 26407</strain>
    </source>
</reference>
<evidence type="ECO:0000256" key="2">
    <source>
        <dbReference type="ARBA" id="ARBA00022448"/>
    </source>
</evidence>
<feature type="region of interest" description="Disordered" evidence="9">
    <location>
        <begin position="601"/>
        <end position="623"/>
    </location>
</feature>
<keyword evidence="5 10" id="KW-0812">Transmembrane</keyword>
<dbReference type="GO" id="GO:0005886">
    <property type="term" value="C:plasma membrane"/>
    <property type="evidence" value="ECO:0007669"/>
    <property type="project" value="UniProtKB-SubCell"/>
</dbReference>
<proteinExistence type="predicted"/>
<evidence type="ECO:0000256" key="4">
    <source>
        <dbReference type="ARBA" id="ARBA00022475"/>
    </source>
</evidence>
<dbReference type="Pfam" id="PF02254">
    <property type="entry name" value="TrkA_N"/>
    <property type="match status" value="1"/>
</dbReference>
<feature type="domain" description="RCK N-terminal" evidence="12">
    <location>
        <begin position="401"/>
        <end position="483"/>
    </location>
</feature>
<evidence type="ECO:0000256" key="5">
    <source>
        <dbReference type="ARBA" id="ARBA00022692"/>
    </source>
</evidence>
<evidence type="ECO:0000259" key="11">
    <source>
        <dbReference type="Pfam" id="PF00999"/>
    </source>
</evidence>
<organism evidence="13 14">
    <name type="scientific">Thioalbus denitrificans</name>
    <dbReference type="NCBI Taxonomy" id="547122"/>
    <lineage>
        <taxon>Bacteria</taxon>
        <taxon>Pseudomonadati</taxon>
        <taxon>Pseudomonadota</taxon>
        <taxon>Gammaproteobacteria</taxon>
        <taxon>Chromatiales</taxon>
        <taxon>Ectothiorhodospiraceae</taxon>
        <taxon>Thioalbus</taxon>
    </lineage>
</organism>
<dbReference type="Gene3D" id="3.40.50.720">
    <property type="entry name" value="NAD(P)-binding Rossmann-like Domain"/>
    <property type="match status" value="1"/>
</dbReference>
<evidence type="ECO:0000259" key="12">
    <source>
        <dbReference type="Pfam" id="PF02254"/>
    </source>
</evidence>
<gene>
    <name evidence="13" type="ORF">DFQ59_11839</name>
</gene>
<keyword evidence="8 10" id="KW-0472">Membrane</keyword>
<dbReference type="RefSeq" id="WP_114281322.1">
    <property type="nucleotide sequence ID" value="NZ_QPJY01000018.1"/>
</dbReference>
<dbReference type="PANTHER" id="PTHR32507:SF0">
    <property type="entry name" value="NA(+)_H(+) ANTIPORTER 2-RELATED"/>
    <property type="match status" value="1"/>
</dbReference>
<feature type="transmembrane region" description="Helical" evidence="10">
    <location>
        <begin position="218"/>
        <end position="235"/>
    </location>
</feature>
<dbReference type="AlphaFoldDB" id="A0A369BP97"/>
<feature type="transmembrane region" description="Helical" evidence="10">
    <location>
        <begin position="241"/>
        <end position="259"/>
    </location>
</feature>
<feature type="transmembrane region" description="Helical" evidence="10">
    <location>
        <begin position="118"/>
        <end position="138"/>
    </location>
</feature>
<dbReference type="SUPFAM" id="SSF51735">
    <property type="entry name" value="NAD(P)-binding Rossmann-fold domains"/>
    <property type="match status" value="1"/>
</dbReference>
<feature type="transmembrane region" description="Helical" evidence="10">
    <location>
        <begin position="150"/>
        <end position="172"/>
    </location>
</feature>
<keyword evidence="7" id="KW-0406">Ion transport</keyword>
<feature type="transmembrane region" description="Helical" evidence="10">
    <location>
        <begin position="365"/>
        <end position="388"/>
    </location>
</feature>
<dbReference type="OrthoDB" id="570124at2"/>
<dbReference type="GO" id="GO:0006813">
    <property type="term" value="P:potassium ion transport"/>
    <property type="evidence" value="ECO:0007669"/>
    <property type="project" value="InterPro"/>
</dbReference>
<feature type="transmembrane region" description="Helical" evidence="10">
    <location>
        <begin position="6"/>
        <end position="24"/>
    </location>
</feature>
<evidence type="ECO:0000313" key="13">
    <source>
        <dbReference type="EMBL" id="RCX22426.1"/>
    </source>
</evidence>
<evidence type="ECO:0000256" key="6">
    <source>
        <dbReference type="ARBA" id="ARBA00022989"/>
    </source>
</evidence>
<dbReference type="Proteomes" id="UP000252707">
    <property type="component" value="Unassembled WGS sequence"/>
</dbReference>
<comment type="caution">
    <text evidence="13">The sequence shown here is derived from an EMBL/GenBank/DDBJ whole genome shotgun (WGS) entry which is preliminary data.</text>
</comment>
<evidence type="ECO:0000256" key="10">
    <source>
        <dbReference type="SAM" id="Phobius"/>
    </source>
</evidence>
<keyword evidence="4" id="KW-1003">Cell membrane</keyword>
<keyword evidence="3" id="KW-0050">Antiport</keyword>
<feature type="transmembrane region" description="Helical" evidence="10">
    <location>
        <begin position="92"/>
        <end position="112"/>
    </location>
</feature>
<dbReference type="EMBL" id="QPJY01000018">
    <property type="protein sequence ID" value="RCX22426.1"/>
    <property type="molecule type" value="Genomic_DNA"/>
</dbReference>
<dbReference type="InterPro" id="IPR006153">
    <property type="entry name" value="Cation/H_exchanger_TM"/>
</dbReference>
<feature type="transmembrane region" description="Helical" evidence="10">
    <location>
        <begin position="271"/>
        <end position="288"/>
    </location>
</feature>
<evidence type="ECO:0000256" key="9">
    <source>
        <dbReference type="SAM" id="MobiDB-lite"/>
    </source>
</evidence>
<feature type="domain" description="Cation/H+ exchanger transmembrane" evidence="11">
    <location>
        <begin position="11"/>
        <end position="389"/>
    </location>
</feature>
<name>A0A369BP97_9GAMM</name>
<keyword evidence="2" id="KW-0813">Transport</keyword>
<feature type="transmembrane region" description="Helical" evidence="10">
    <location>
        <begin position="184"/>
        <end position="206"/>
    </location>
</feature>
<evidence type="ECO:0000256" key="1">
    <source>
        <dbReference type="ARBA" id="ARBA00004651"/>
    </source>
</evidence>
<keyword evidence="6 10" id="KW-1133">Transmembrane helix</keyword>
<evidence type="ECO:0000256" key="7">
    <source>
        <dbReference type="ARBA" id="ARBA00023065"/>
    </source>
</evidence>
<dbReference type="Pfam" id="PF00999">
    <property type="entry name" value="Na_H_Exchanger"/>
    <property type="match status" value="1"/>
</dbReference>
<dbReference type="Gene3D" id="1.20.1530.20">
    <property type="match status" value="1"/>
</dbReference>
<feature type="transmembrane region" description="Helical" evidence="10">
    <location>
        <begin position="300"/>
        <end position="319"/>
    </location>
</feature>
<protein>
    <submittedName>
        <fullName evidence="13">Sodium/proton antiporter (CPA1 family)</fullName>
    </submittedName>
</protein>
<feature type="compositionally biased region" description="Low complexity" evidence="9">
    <location>
        <begin position="607"/>
        <end position="616"/>
    </location>
</feature>
<comment type="subcellular location">
    <subcellularLocation>
        <location evidence="1">Cell membrane</location>
        <topology evidence="1">Multi-pass membrane protein</topology>
    </subcellularLocation>
</comment>
<feature type="transmembrane region" description="Helical" evidence="10">
    <location>
        <begin position="31"/>
        <end position="49"/>
    </location>
</feature>
<dbReference type="PANTHER" id="PTHR32507">
    <property type="entry name" value="NA(+)/H(+) ANTIPORTER 1"/>
    <property type="match status" value="1"/>
</dbReference>
<dbReference type="GO" id="GO:1902600">
    <property type="term" value="P:proton transmembrane transport"/>
    <property type="evidence" value="ECO:0007669"/>
    <property type="project" value="InterPro"/>
</dbReference>
<evidence type="ECO:0000256" key="3">
    <source>
        <dbReference type="ARBA" id="ARBA00022449"/>
    </source>
</evidence>
<accession>A0A369BP97</accession>
<dbReference type="GO" id="GO:0015297">
    <property type="term" value="F:antiporter activity"/>
    <property type="evidence" value="ECO:0007669"/>
    <property type="project" value="UniProtKB-KW"/>
</dbReference>
<dbReference type="InterPro" id="IPR036291">
    <property type="entry name" value="NAD(P)-bd_dom_sf"/>
</dbReference>
<dbReference type="InterPro" id="IPR038770">
    <property type="entry name" value="Na+/solute_symporter_sf"/>
</dbReference>
<evidence type="ECO:0000256" key="8">
    <source>
        <dbReference type="ARBA" id="ARBA00023136"/>
    </source>
</evidence>
<dbReference type="InterPro" id="IPR003148">
    <property type="entry name" value="RCK_N"/>
</dbReference>
<feature type="transmembrane region" description="Helical" evidence="10">
    <location>
        <begin position="331"/>
        <end position="353"/>
    </location>
</feature>
<keyword evidence="14" id="KW-1185">Reference proteome</keyword>
<evidence type="ECO:0000313" key="14">
    <source>
        <dbReference type="Proteomes" id="UP000252707"/>
    </source>
</evidence>
<sequence length="623" mass="66696">MELHLTPVLALLAVLGMGAQWLGWRLHMPAIVMLTLAGLLAGPVTGWIRPSADLGAALEPIIKLSVAAILFEGGLSLRLHELRQAAAGVRRLITLGVVFSLLLGALAAHYVGGLAWPVALVFGAIIVVTGPTVIIPLLRQARLKRRPASYLKWEGIVNDPTGAILAVLAFEYFVQAESGGLSHILLRLGLGLAVACALGGGVAWLLGWAYRRGAVPEYLKGPLALAAAFAVYALANGVLEEAGLLAATLLGVVLGNLNLPSIEEIRRFKEYIAILLVSAVFLLLTADLDPAILQKLDWRSAALLAAVLLLVRPLAIYAATVGAGMDPRERLLVAWVAPRGVVAAAVAGVFGPALEAQGYPGAELLLPLVFALILLTVVVHGFSLPWVARRLELSAKSRNGVLIVGANPWTTGLARVLNEQEVPVILVDSSWHRLRTPRLEGIRVFYGELLSEQAEQSLEFNEVGTLLAATDNDAYNALVCSRYAAELGRNRVFQLPPPGVEERESRQVARSARGLYAMAEVALYEELLAHWYRGWSFQKTRLSESFDFEACRAACPAEAIMVLLIKESGAVRFSAVDEPLKPDAGDLVVWFGPRQEKAVRGERLEEAANGDGAPAPGDEPAPS</sequence>